<comment type="caution">
    <text evidence="2">The sequence shown here is derived from an EMBL/GenBank/DDBJ whole genome shotgun (WGS) entry which is preliminary data.</text>
</comment>
<organism evidence="2 3">
    <name type="scientific">Streblomastix strix</name>
    <dbReference type="NCBI Taxonomy" id="222440"/>
    <lineage>
        <taxon>Eukaryota</taxon>
        <taxon>Metamonada</taxon>
        <taxon>Preaxostyla</taxon>
        <taxon>Oxymonadida</taxon>
        <taxon>Streblomastigidae</taxon>
        <taxon>Streblomastix</taxon>
    </lineage>
</organism>
<dbReference type="AlphaFoldDB" id="A0A5J4X6Q0"/>
<gene>
    <name evidence="2" type="ORF">EZS28_001611</name>
</gene>
<dbReference type="Proteomes" id="UP000324800">
    <property type="component" value="Unassembled WGS sequence"/>
</dbReference>
<evidence type="ECO:0000313" key="3">
    <source>
        <dbReference type="Proteomes" id="UP000324800"/>
    </source>
</evidence>
<reference evidence="2 3" key="1">
    <citation type="submission" date="2019-03" db="EMBL/GenBank/DDBJ databases">
        <title>Single cell metagenomics reveals metabolic interactions within the superorganism composed of flagellate Streblomastix strix and complex community of Bacteroidetes bacteria on its surface.</title>
        <authorList>
            <person name="Treitli S.C."/>
            <person name="Kolisko M."/>
            <person name="Husnik F."/>
            <person name="Keeling P."/>
            <person name="Hampl V."/>
        </authorList>
    </citation>
    <scope>NUCLEOTIDE SEQUENCE [LARGE SCALE GENOMIC DNA]</scope>
    <source>
        <strain evidence="2">ST1C</strain>
    </source>
</reference>
<name>A0A5J4X6Q0_9EUKA</name>
<sequence>MERSEHKKNGLKSFYSGRPPELSINMNQQQFNAHRHFCPQKSYALRLLGQRFSGEHYKGFGEGLLNVSAFIQRHARHEYLTVSDWKTFWREVDTDLYSETIQLEMFKDNNHHRYHDHDLDHQNNHRFYKDWNDRNEQLYLRRVKIRRQVISSESSGNGQNNQNWFEGLHREVERQQLRELKIQREK</sequence>
<proteinExistence type="predicted"/>
<dbReference type="EMBL" id="SNRW01000172">
    <property type="protein sequence ID" value="KAA6402858.1"/>
    <property type="molecule type" value="Genomic_DNA"/>
</dbReference>
<feature type="region of interest" description="Disordered" evidence="1">
    <location>
        <begin position="1"/>
        <end position="20"/>
    </location>
</feature>
<evidence type="ECO:0000313" key="2">
    <source>
        <dbReference type="EMBL" id="KAA6402858.1"/>
    </source>
</evidence>
<protein>
    <submittedName>
        <fullName evidence="2">Uncharacterized protein</fullName>
    </submittedName>
</protein>
<accession>A0A5J4X6Q0</accession>
<evidence type="ECO:0000256" key="1">
    <source>
        <dbReference type="SAM" id="MobiDB-lite"/>
    </source>
</evidence>